<accession>A0AAN7V2H4</accession>
<feature type="transmembrane region" description="Helical" evidence="1">
    <location>
        <begin position="6"/>
        <end position="26"/>
    </location>
</feature>
<dbReference type="Proteomes" id="UP001305414">
    <property type="component" value="Unassembled WGS sequence"/>
</dbReference>
<evidence type="ECO:0000313" key="2">
    <source>
        <dbReference type="EMBL" id="KAK5633589.1"/>
    </source>
</evidence>
<evidence type="ECO:0000313" key="3">
    <source>
        <dbReference type="Proteomes" id="UP001305414"/>
    </source>
</evidence>
<keyword evidence="3" id="KW-1185">Reference proteome</keyword>
<name>A0AAN7V2H4_9PEZI</name>
<keyword evidence="1" id="KW-0812">Transmembrane</keyword>
<proteinExistence type="predicted"/>
<gene>
    <name evidence="2" type="ORF">RRF57_009303</name>
</gene>
<dbReference type="EMBL" id="JAWHQM010000033">
    <property type="protein sequence ID" value="KAK5633589.1"/>
    <property type="molecule type" value="Genomic_DNA"/>
</dbReference>
<keyword evidence="1" id="KW-0472">Membrane</keyword>
<comment type="caution">
    <text evidence="2">The sequence shown here is derived from an EMBL/GenBank/DDBJ whole genome shotgun (WGS) entry which is preliminary data.</text>
</comment>
<organism evidence="2 3">
    <name type="scientific">Xylaria bambusicola</name>
    <dbReference type="NCBI Taxonomy" id="326684"/>
    <lineage>
        <taxon>Eukaryota</taxon>
        <taxon>Fungi</taxon>
        <taxon>Dikarya</taxon>
        <taxon>Ascomycota</taxon>
        <taxon>Pezizomycotina</taxon>
        <taxon>Sordariomycetes</taxon>
        <taxon>Xylariomycetidae</taxon>
        <taxon>Xylariales</taxon>
        <taxon>Xylariaceae</taxon>
        <taxon>Xylaria</taxon>
    </lineage>
</organism>
<evidence type="ECO:0000256" key="1">
    <source>
        <dbReference type="SAM" id="Phobius"/>
    </source>
</evidence>
<keyword evidence="1" id="KW-1133">Transmembrane helix</keyword>
<protein>
    <submittedName>
        <fullName evidence="2">Uncharacterized protein</fullName>
    </submittedName>
</protein>
<reference evidence="2 3" key="1">
    <citation type="submission" date="2023-10" db="EMBL/GenBank/DDBJ databases">
        <title>Draft genome sequence of Xylaria bambusicola isolate GMP-LS, the root and basal stem rot pathogen of sugarcane in Indonesia.</title>
        <authorList>
            <person name="Selvaraj P."/>
            <person name="Muralishankar V."/>
            <person name="Muruganantham S."/>
            <person name="Sp S."/>
            <person name="Haryani S."/>
            <person name="Lau K.J.X."/>
            <person name="Naqvi N.I."/>
        </authorList>
    </citation>
    <scope>NUCLEOTIDE SEQUENCE [LARGE SCALE GENOMIC DNA]</scope>
    <source>
        <strain evidence="2">GMP-LS</strain>
    </source>
</reference>
<sequence>MRREPVIVIAPIGFFALNACKIYWALVTPPKLPRDAPVVDIIHPSEEAFFRSLWFEDDLAAPDGSGRCVREASHPHPPLWLHEWLDYIFGLLTQRHRHGVIIFAHEQASIFQVLLYCVTYIKSLLAAVWARILVHETIVCQDINKF</sequence>
<dbReference type="AlphaFoldDB" id="A0AAN7V2H4"/>